<dbReference type="OrthoDB" id="177316at2"/>
<dbReference type="AlphaFoldDB" id="A0A1S8D763"/>
<evidence type="ECO:0000313" key="4">
    <source>
        <dbReference type="EMBL" id="ONH83368.1"/>
    </source>
</evidence>
<dbReference type="PANTHER" id="PTHR37944">
    <property type="entry name" value="PORIN B"/>
    <property type="match status" value="1"/>
</dbReference>
<gene>
    <name evidence="4" type="ORF">APZ41_010020</name>
</gene>
<keyword evidence="2" id="KW-0732">Signal</keyword>
<evidence type="ECO:0000313" key="5">
    <source>
        <dbReference type="Proteomes" id="UP000054844"/>
    </source>
</evidence>
<accession>A0A1S8D763</accession>
<dbReference type="GeneID" id="99635636"/>
<protein>
    <submittedName>
        <fullName evidence="4">Uncharacterized protein</fullName>
    </submittedName>
</protein>
<comment type="caution">
    <text evidence="4">The sequence shown here is derived from an EMBL/GenBank/DDBJ whole genome shotgun (WGS) entry which is preliminary data.</text>
</comment>
<reference evidence="4" key="1">
    <citation type="submission" date="2016-12" db="EMBL/GenBank/DDBJ databases">
        <title>Draft genome sequence of Roseomonas mucosa strain AU37, isolated from a peripheral intravenous catheter.</title>
        <authorList>
            <person name="Choudhury M.A."/>
            <person name="Sidjabat H.E."/>
            <person name="Wailan A.M."/>
            <person name="Zhang L."/>
            <person name="Marsh N.M."/>
            <person name="Rickard C.M."/>
            <person name="Davies M."/>
            <person name="Mcmillan D.J."/>
        </authorList>
    </citation>
    <scope>NUCLEOTIDE SEQUENCE [LARGE SCALE GENOMIC DNA]</scope>
    <source>
        <strain evidence="4">AU37</strain>
    </source>
</reference>
<proteinExistence type="inferred from homology"/>
<dbReference type="InterPro" id="IPR052932">
    <property type="entry name" value="OprB_Porin"/>
</dbReference>
<dbReference type="EMBL" id="LLWF02000026">
    <property type="protein sequence ID" value="ONH83368.1"/>
    <property type="molecule type" value="Genomic_DNA"/>
</dbReference>
<evidence type="ECO:0000256" key="2">
    <source>
        <dbReference type="RuleBase" id="RU363072"/>
    </source>
</evidence>
<feature type="region of interest" description="Disordered" evidence="3">
    <location>
        <begin position="37"/>
        <end position="57"/>
    </location>
</feature>
<dbReference type="GO" id="GO:0015288">
    <property type="term" value="F:porin activity"/>
    <property type="evidence" value="ECO:0007669"/>
    <property type="project" value="InterPro"/>
</dbReference>
<comment type="similarity">
    <text evidence="1 2">Belongs to the OprB family.</text>
</comment>
<dbReference type="Pfam" id="PF04966">
    <property type="entry name" value="OprB"/>
    <property type="match status" value="1"/>
</dbReference>
<evidence type="ECO:0000256" key="3">
    <source>
        <dbReference type="SAM" id="MobiDB-lite"/>
    </source>
</evidence>
<dbReference type="Gene3D" id="2.40.160.180">
    <property type="entry name" value="Carbohydrate-selective porin OprB"/>
    <property type="match status" value="1"/>
</dbReference>
<name>A0A1S8D763_9PROT</name>
<organism evidence="4 5">
    <name type="scientific">Roseomonas mucosa</name>
    <dbReference type="NCBI Taxonomy" id="207340"/>
    <lineage>
        <taxon>Bacteria</taxon>
        <taxon>Pseudomonadati</taxon>
        <taxon>Pseudomonadota</taxon>
        <taxon>Alphaproteobacteria</taxon>
        <taxon>Acetobacterales</taxon>
        <taxon>Roseomonadaceae</taxon>
        <taxon>Roseomonas</taxon>
    </lineage>
</organism>
<sequence>MSPCLPALHRRRASLSRLSLPPLLTALFLAGTTAAPARADDAPGQETPGTREPACEDGASLTPGACLEGQVLLDSFANTRGGVHRGVAALGQLSLGTDLDLGTLAGWQGWTARASAYGIVGRQPSPSLIGSLSSLSNAEAVPTFRLSELWVQREVEGIGSLRIGQIAADTEFFTAAAAGSLTNGTFGWPMGISYALPSGGPGYPFAAPGIRLTLGDPEGGNGFRAAIMTGDPGGKYGAGTDPQRHNRYGTNFSFAGGTFYIAEGVVGAAAPEDSKQRPWVAKLGAWYHNGGFDDQRGDPGIYFAEPTSTNASVDPLTNGGVPRKPNNYGLYTVGEVTLWRGAASNLASFARLSFTPGGRNLLDFYGDAGLAWHGPFGRKDDTASIGLAYAQTGAAGRDLDRALRALTGLPPTRNREMVLEANYEAAVTDHLAIRPGVQWISHPDAGIPDERYRDDARLRDAVVLELRLAAKL</sequence>
<dbReference type="InterPro" id="IPR038673">
    <property type="entry name" value="OprB_sf"/>
</dbReference>
<dbReference type="STRING" id="207340.APZ41_010020"/>
<feature type="chain" id="PRO_5010398710" evidence="2">
    <location>
        <begin position="40"/>
        <end position="472"/>
    </location>
</feature>
<dbReference type="GO" id="GO:0016020">
    <property type="term" value="C:membrane"/>
    <property type="evidence" value="ECO:0007669"/>
    <property type="project" value="InterPro"/>
</dbReference>
<dbReference type="PANTHER" id="PTHR37944:SF1">
    <property type="entry name" value="PORIN B"/>
    <property type="match status" value="1"/>
</dbReference>
<feature type="signal peptide" evidence="2">
    <location>
        <begin position="1"/>
        <end position="39"/>
    </location>
</feature>
<dbReference type="InterPro" id="IPR007049">
    <property type="entry name" value="Carb-sel_porin_OprB"/>
</dbReference>
<dbReference type="Proteomes" id="UP000054844">
    <property type="component" value="Unassembled WGS sequence"/>
</dbReference>
<dbReference type="GO" id="GO:0008643">
    <property type="term" value="P:carbohydrate transport"/>
    <property type="evidence" value="ECO:0007669"/>
    <property type="project" value="InterPro"/>
</dbReference>
<evidence type="ECO:0000256" key="1">
    <source>
        <dbReference type="ARBA" id="ARBA00008769"/>
    </source>
</evidence>
<keyword evidence="5" id="KW-1185">Reference proteome</keyword>
<dbReference type="RefSeq" id="WP_058389270.1">
    <property type="nucleotide sequence ID" value="NZ_CP025060.1"/>
</dbReference>